<dbReference type="InterPro" id="IPR036087">
    <property type="entry name" value="Nict_dMeBzImd_PRibTrfase_sf"/>
</dbReference>
<evidence type="ECO:0000256" key="2">
    <source>
        <dbReference type="ARBA" id="ARBA00007110"/>
    </source>
</evidence>
<dbReference type="GO" id="GO:0009236">
    <property type="term" value="P:cobalamin biosynthetic process"/>
    <property type="evidence" value="ECO:0007669"/>
    <property type="project" value="UniProtKB-KW"/>
</dbReference>
<dbReference type="RefSeq" id="WP_099308470.1">
    <property type="nucleotide sequence ID" value="NZ_PDVP01000020.1"/>
</dbReference>
<sequence length="334" mass="33936">MANTTPFDDFRALIGNLPNPDKQALAEAGEARKALLAGEGLGRIGTIAQWYSGWRGNARQPVMKPLTAIFAGNHGFVAANRGPWSLAETQRRVDLCAAGGGMVNQVCEAQNISLKILDLALEHPTGDITVEAALDERQCAATMAFGMEAIMGGVDLLALGDIGAGNGAVAGALMACAFGGKPADWAGDPATPEGQARRAVIEAAFATHGDALADPLEALRRVGGREFAAMAGAILAARMERVPVVLGGIAPLAAAAVLWKVNPLATGHCVLADLSGEPGEADAARRLGLKPLLDFGIGLGEGASAALGAGLVRTALACQTGMAAKKNAAAVPTH</sequence>
<evidence type="ECO:0000256" key="8">
    <source>
        <dbReference type="ARBA" id="ARBA00030686"/>
    </source>
</evidence>
<dbReference type="Gene3D" id="3.40.50.10210">
    <property type="match status" value="1"/>
</dbReference>
<dbReference type="EC" id="2.4.2.21" evidence="3"/>
<dbReference type="InterPro" id="IPR003200">
    <property type="entry name" value="Nict_dMeBzImd_PRibTrfase"/>
</dbReference>
<comment type="similarity">
    <text evidence="2">Belongs to the CobT family.</text>
</comment>
<name>A0A2G1QHB6_9HYPH</name>
<comment type="pathway">
    <text evidence="1">Nucleoside biosynthesis; alpha-ribazole biosynthesis; alpha-ribazole from 5,6-dimethylbenzimidazole: step 1/2.</text>
</comment>
<keyword evidence="11" id="KW-1185">Reference proteome</keyword>
<organism evidence="10 11">
    <name type="scientific">Zhengella mangrovi</name>
    <dbReference type="NCBI Taxonomy" id="1982044"/>
    <lineage>
        <taxon>Bacteria</taxon>
        <taxon>Pseudomonadati</taxon>
        <taxon>Pseudomonadota</taxon>
        <taxon>Alphaproteobacteria</taxon>
        <taxon>Hyphomicrobiales</taxon>
        <taxon>Notoacmeibacteraceae</taxon>
        <taxon>Zhengella</taxon>
    </lineage>
</organism>
<dbReference type="InterPro" id="IPR023195">
    <property type="entry name" value="Nict_dMeBzImd_PRibTrfase_N"/>
</dbReference>
<evidence type="ECO:0000256" key="3">
    <source>
        <dbReference type="ARBA" id="ARBA00011991"/>
    </source>
</evidence>
<keyword evidence="7 10" id="KW-0808">Transferase</keyword>
<proteinExistence type="inferred from homology"/>
<dbReference type="PANTHER" id="PTHR43463:SF1">
    <property type="entry name" value="NICOTINATE-NUCLEOTIDE--DIMETHYLBENZIMIDAZOLE PHOSPHORIBOSYLTRANSFERASE"/>
    <property type="match status" value="1"/>
</dbReference>
<dbReference type="Gene3D" id="1.10.1610.10">
    <property type="match status" value="1"/>
</dbReference>
<evidence type="ECO:0000313" key="10">
    <source>
        <dbReference type="EMBL" id="PHP64937.1"/>
    </source>
</evidence>
<dbReference type="UniPathway" id="UPA00061">
    <property type="reaction ID" value="UER00516"/>
</dbReference>
<accession>A0A2G1QHB6</accession>
<gene>
    <name evidence="10" type="ORF">CSC94_21635</name>
</gene>
<evidence type="ECO:0000256" key="1">
    <source>
        <dbReference type="ARBA" id="ARBA00005049"/>
    </source>
</evidence>
<dbReference type="SUPFAM" id="SSF52733">
    <property type="entry name" value="Nicotinate mononucleotide:5,6-dimethylbenzimidazole phosphoribosyltransferase (CobT)"/>
    <property type="match status" value="1"/>
</dbReference>
<keyword evidence="6 10" id="KW-0328">Glycosyltransferase</keyword>
<comment type="catalytic activity">
    <reaction evidence="9">
        <text>5,6-dimethylbenzimidazole + nicotinate beta-D-ribonucleotide = alpha-ribazole 5'-phosphate + nicotinate + H(+)</text>
        <dbReference type="Rhea" id="RHEA:11196"/>
        <dbReference type="ChEBI" id="CHEBI:15378"/>
        <dbReference type="ChEBI" id="CHEBI:15890"/>
        <dbReference type="ChEBI" id="CHEBI:32544"/>
        <dbReference type="ChEBI" id="CHEBI:57502"/>
        <dbReference type="ChEBI" id="CHEBI:57918"/>
        <dbReference type="EC" id="2.4.2.21"/>
    </reaction>
</comment>
<evidence type="ECO:0000256" key="5">
    <source>
        <dbReference type="ARBA" id="ARBA00022573"/>
    </source>
</evidence>
<dbReference type="Proteomes" id="UP000221168">
    <property type="component" value="Unassembled WGS sequence"/>
</dbReference>
<dbReference type="OrthoDB" id="9781491at2"/>
<evidence type="ECO:0000313" key="11">
    <source>
        <dbReference type="Proteomes" id="UP000221168"/>
    </source>
</evidence>
<dbReference type="EMBL" id="PDVP01000020">
    <property type="protein sequence ID" value="PHP64937.1"/>
    <property type="molecule type" value="Genomic_DNA"/>
</dbReference>
<evidence type="ECO:0000256" key="7">
    <source>
        <dbReference type="ARBA" id="ARBA00022679"/>
    </source>
</evidence>
<dbReference type="PANTHER" id="PTHR43463">
    <property type="entry name" value="NICOTINATE-NUCLEOTIDE--DIMETHYLBENZIMIDAZOLE PHOSPHORIBOSYLTRANSFERASE"/>
    <property type="match status" value="1"/>
</dbReference>
<evidence type="ECO:0000256" key="4">
    <source>
        <dbReference type="ARBA" id="ARBA00015486"/>
    </source>
</evidence>
<evidence type="ECO:0000256" key="6">
    <source>
        <dbReference type="ARBA" id="ARBA00022676"/>
    </source>
</evidence>
<comment type="caution">
    <text evidence="10">The sequence shown here is derived from an EMBL/GenBank/DDBJ whole genome shotgun (WGS) entry which is preliminary data.</text>
</comment>
<protein>
    <recommendedName>
        <fullName evidence="4">Nicotinate-nucleotide--dimethylbenzimidazole phosphoribosyltransferase</fullName>
        <ecNumber evidence="3">2.4.2.21</ecNumber>
    </recommendedName>
    <alternativeName>
        <fullName evidence="8">N(1)-alpha-phosphoribosyltransferase</fullName>
    </alternativeName>
</protein>
<evidence type="ECO:0000256" key="9">
    <source>
        <dbReference type="ARBA" id="ARBA00047340"/>
    </source>
</evidence>
<dbReference type="GO" id="GO:0008939">
    <property type="term" value="F:nicotinate-nucleotide-dimethylbenzimidazole phosphoribosyltransferase activity"/>
    <property type="evidence" value="ECO:0007669"/>
    <property type="project" value="UniProtKB-EC"/>
</dbReference>
<dbReference type="Pfam" id="PF02277">
    <property type="entry name" value="DBI_PRT"/>
    <property type="match status" value="1"/>
</dbReference>
<dbReference type="AlphaFoldDB" id="A0A2G1QHB6"/>
<keyword evidence="5" id="KW-0169">Cobalamin biosynthesis</keyword>
<reference evidence="10 11" key="1">
    <citation type="submission" date="2017-10" db="EMBL/GenBank/DDBJ databases">
        <title>Sedimentibacterium mangrovi gen. nov., sp. nov., a novel member of family Phyllobacteriacea isolated from mangrove sediment.</title>
        <authorList>
            <person name="Liao H."/>
            <person name="Tian Y."/>
        </authorList>
    </citation>
    <scope>NUCLEOTIDE SEQUENCE [LARGE SCALE GENOMIC DNA]</scope>
    <source>
        <strain evidence="10 11">X9-2-2</strain>
    </source>
</reference>